<sequence>MSVLLAHHEVRACIVRLARGEDRRDGRVVSSSFWPDAIVDFGIFAGSFDDYLAWVVPGSPAVLVTQHLLGQTHIELDGNTALAETHVTAYHRVDIGTEERDTVLGGRYLDRLEERDGQWRIAERTMLYDWSRDEGVSVDWSQGLMGTPFSGDHFTGKATGDHSEIFFGTGPFAIQK</sequence>
<keyword evidence="3" id="KW-1185">Reference proteome</keyword>
<dbReference type="InterPro" id="IPR032710">
    <property type="entry name" value="NTF2-like_dom_sf"/>
</dbReference>
<reference evidence="2 3" key="1">
    <citation type="submission" date="2023-07" db="EMBL/GenBank/DDBJ databases">
        <authorList>
            <person name="Girao M."/>
            <person name="Carvalho M.F."/>
        </authorList>
    </citation>
    <scope>NUCLEOTIDE SEQUENCE [LARGE SCALE GENOMIC DNA]</scope>
    <source>
        <strain evidence="2 3">YIM65754</strain>
    </source>
</reference>
<proteinExistence type="predicted"/>
<gene>
    <name evidence="2" type="ORF">Q7514_03005</name>
</gene>
<organism evidence="2 3">
    <name type="scientific">Rhodococcus artemisiae</name>
    <dbReference type="NCBI Taxonomy" id="714159"/>
    <lineage>
        <taxon>Bacteria</taxon>
        <taxon>Bacillati</taxon>
        <taxon>Actinomycetota</taxon>
        <taxon>Actinomycetes</taxon>
        <taxon>Mycobacteriales</taxon>
        <taxon>Nocardiaceae</taxon>
        <taxon>Rhodococcus</taxon>
    </lineage>
</organism>
<protein>
    <submittedName>
        <fullName evidence="2">Nuclear transport factor 2 family protein</fullName>
    </submittedName>
</protein>
<dbReference type="SUPFAM" id="SSF54427">
    <property type="entry name" value="NTF2-like"/>
    <property type="match status" value="1"/>
</dbReference>
<dbReference type="InterPro" id="IPR037401">
    <property type="entry name" value="SnoaL-like"/>
</dbReference>
<accession>A0ABU7L4M2</accession>
<evidence type="ECO:0000259" key="1">
    <source>
        <dbReference type="Pfam" id="PF13577"/>
    </source>
</evidence>
<dbReference type="Pfam" id="PF13577">
    <property type="entry name" value="SnoaL_4"/>
    <property type="match status" value="1"/>
</dbReference>
<dbReference type="RefSeq" id="WP_330131757.1">
    <property type="nucleotide sequence ID" value="NZ_JAUTXY010000001.1"/>
</dbReference>
<comment type="caution">
    <text evidence="2">The sequence shown here is derived from an EMBL/GenBank/DDBJ whole genome shotgun (WGS) entry which is preliminary data.</text>
</comment>
<dbReference type="EMBL" id="JAUTXY010000001">
    <property type="protein sequence ID" value="MEE2056495.1"/>
    <property type="molecule type" value="Genomic_DNA"/>
</dbReference>
<dbReference type="Gene3D" id="3.10.450.50">
    <property type="match status" value="1"/>
</dbReference>
<dbReference type="Proteomes" id="UP001336020">
    <property type="component" value="Unassembled WGS sequence"/>
</dbReference>
<evidence type="ECO:0000313" key="2">
    <source>
        <dbReference type="EMBL" id="MEE2056495.1"/>
    </source>
</evidence>
<evidence type="ECO:0000313" key="3">
    <source>
        <dbReference type="Proteomes" id="UP001336020"/>
    </source>
</evidence>
<name>A0ABU7L4M2_9NOCA</name>
<feature type="domain" description="SnoaL-like" evidence="1">
    <location>
        <begin position="4"/>
        <end position="125"/>
    </location>
</feature>